<dbReference type="InterPro" id="IPR004629">
    <property type="entry name" value="WecG_TagA_CpsF"/>
</dbReference>
<dbReference type="PANTHER" id="PTHR34136:SF1">
    <property type="entry name" value="UDP-N-ACETYL-D-MANNOSAMINURONIC ACID TRANSFERASE"/>
    <property type="match status" value="1"/>
</dbReference>
<dbReference type="Pfam" id="PF03808">
    <property type="entry name" value="Glyco_tran_WecG"/>
    <property type="match status" value="1"/>
</dbReference>
<dbReference type="GO" id="GO:0016758">
    <property type="term" value="F:hexosyltransferase activity"/>
    <property type="evidence" value="ECO:0007669"/>
    <property type="project" value="TreeGrafter"/>
</dbReference>
<accession>A0A7W6K5Y7</accession>
<evidence type="ECO:0000256" key="1">
    <source>
        <dbReference type="ARBA" id="ARBA00022676"/>
    </source>
</evidence>
<dbReference type="RefSeq" id="WP_183793695.1">
    <property type="nucleotide sequence ID" value="NZ_JACIDU010000013.1"/>
</dbReference>
<proteinExistence type="predicted"/>
<sequence>MNVAVNNVAVNFGILASKRTILDVPVCDLDWDSALAFSNDLVNLPNGQTIIAFLNAHNANLMLKFEDYHELLQSQLVFPDGFGVDIASTVLHGEAFPANLNGTDFIPALMTYMKDGKRIGLIGAKRNILDAAREEFQRRCPWHTFIAISDGYLDDEKSKRVVDEIEALKLDVLIVCMGTPRQERWVAQYIRPGHARLVMTGGALFDFISGTVPRASEMLRRLRLEWAFRFWNEPRRLAGRYLVGIPQFFFNLMRFRLNRRALPAYLERRVAVETRNGSQVGQLHTAPTRTTVTR</sequence>
<evidence type="ECO:0000256" key="2">
    <source>
        <dbReference type="ARBA" id="ARBA00022679"/>
    </source>
</evidence>
<keyword evidence="2" id="KW-0808">Transferase</keyword>
<protein>
    <submittedName>
        <fullName evidence="3">Exopolysaccharide biosynthesis WecB/TagA/CpsF family protein</fullName>
    </submittedName>
</protein>
<dbReference type="CDD" id="cd06533">
    <property type="entry name" value="Glyco_transf_WecG_TagA"/>
    <property type="match status" value="1"/>
</dbReference>
<evidence type="ECO:0000313" key="3">
    <source>
        <dbReference type="EMBL" id="MBB4104612.1"/>
    </source>
</evidence>
<dbReference type="NCBIfam" id="TIGR00696">
    <property type="entry name" value="wecG_tagA_cpsF"/>
    <property type="match status" value="1"/>
</dbReference>
<dbReference type="Proteomes" id="UP000584824">
    <property type="component" value="Unassembled WGS sequence"/>
</dbReference>
<comment type="caution">
    <text evidence="3">The sequence shown here is derived from an EMBL/GenBank/DDBJ whole genome shotgun (WGS) entry which is preliminary data.</text>
</comment>
<name>A0A7W6K5Y7_9HYPH</name>
<keyword evidence="1" id="KW-0328">Glycosyltransferase</keyword>
<organism evidence="3 4">
    <name type="scientific">Allorhizobium borbori</name>
    <dbReference type="NCBI Taxonomy" id="485907"/>
    <lineage>
        <taxon>Bacteria</taxon>
        <taxon>Pseudomonadati</taxon>
        <taxon>Pseudomonadota</taxon>
        <taxon>Alphaproteobacteria</taxon>
        <taxon>Hyphomicrobiales</taxon>
        <taxon>Rhizobiaceae</taxon>
        <taxon>Rhizobium/Agrobacterium group</taxon>
        <taxon>Allorhizobium</taxon>
    </lineage>
</organism>
<dbReference type="PANTHER" id="PTHR34136">
    <property type="match status" value="1"/>
</dbReference>
<dbReference type="AlphaFoldDB" id="A0A7W6K5Y7"/>
<gene>
    <name evidence="3" type="ORF">GGQ66_003190</name>
</gene>
<dbReference type="EMBL" id="JACIDU010000013">
    <property type="protein sequence ID" value="MBB4104612.1"/>
    <property type="molecule type" value="Genomic_DNA"/>
</dbReference>
<keyword evidence="4" id="KW-1185">Reference proteome</keyword>
<reference evidence="3 4" key="1">
    <citation type="submission" date="2020-08" db="EMBL/GenBank/DDBJ databases">
        <title>Genomic Encyclopedia of Type Strains, Phase IV (KMG-IV): sequencing the most valuable type-strain genomes for metagenomic binning, comparative biology and taxonomic classification.</title>
        <authorList>
            <person name="Goeker M."/>
        </authorList>
    </citation>
    <scope>NUCLEOTIDE SEQUENCE [LARGE SCALE GENOMIC DNA]</scope>
    <source>
        <strain evidence="3 4">DSM 26385</strain>
    </source>
</reference>
<evidence type="ECO:0000313" key="4">
    <source>
        <dbReference type="Proteomes" id="UP000584824"/>
    </source>
</evidence>